<dbReference type="UniPathway" id="UPA00058">
    <property type="reaction ID" value="UER00102"/>
</dbReference>
<comment type="similarity">
    <text evidence="2 11">Belongs to the thiolase-like superfamily. HMG-CoA synthase family.</text>
</comment>
<accession>A0A7R9GCX5</accession>
<sequence>MTDCERPSGVGIIAIDIYFPAQYVDQLDLEKFDGVDEGKYTIGLGQKRMGIATDREDIHALCLTVVNNLMDKAGIAWKDIGRLEVGTETIIDKSKSIKTVLLQLWDKYDPNGERDMEGIDTINACYGGTSALFNAVNWIESSAWDGRYALVVMGDIAIYGPGNGRPTSGAGAVAMIIGPDAPFALERGTRSTYAENAYDFYKPELHREYPYIDGHLSVSCYLKALDRCYSLFCSKSEKRVSDVQRHSLKSMDYMLFHCPYVKLVQKSLARLGYLDFTRADSSNEHPDLESFRGLKTEESYGNRDLDKVIGSIFKSDYKCKTESSTLVSSHVGNMYTASLYACLCSLILHQKSSDLAGKRLGMFSYGSGLVASMFALRATENVAAIEKMAKILSHVPRRLETRIQRSAEFFHEALDYRDKTAHQGSFIPKASLEELSPGTWYLVSVDEKHRRKYERRV</sequence>
<organism evidence="14">
    <name type="scientific">Notodromas monacha</name>
    <dbReference type="NCBI Taxonomy" id="399045"/>
    <lineage>
        <taxon>Eukaryota</taxon>
        <taxon>Metazoa</taxon>
        <taxon>Ecdysozoa</taxon>
        <taxon>Arthropoda</taxon>
        <taxon>Crustacea</taxon>
        <taxon>Oligostraca</taxon>
        <taxon>Ostracoda</taxon>
        <taxon>Podocopa</taxon>
        <taxon>Podocopida</taxon>
        <taxon>Cypridocopina</taxon>
        <taxon>Cypridoidea</taxon>
        <taxon>Cyprididae</taxon>
        <taxon>Notodromas</taxon>
    </lineage>
</organism>
<keyword evidence="5 11" id="KW-0752">Steroid biosynthesis</keyword>
<proteinExistence type="inferred from homology"/>
<dbReference type="EMBL" id="OA883041">
    <property type="protein sequence ID" value="CAD7277780.1"/>
    <property type="molecule type" value="Genomic_DNA"/>
</dbReference>
<keyword evidence="6 11" id="KW-0756">Sterol biosynthesis</keyword>
<evidence type="ECO:0000256" key="7">
    <source>
        <dbReference type="ARBA" id="ARBA00049887"/>
    </source>
</evidence>
<reference evidence="14" key="1">
    <citation type="submission" date="2020-11" db="EMBL/GenBank/DDBJ databases">
        <authorList>
            <person name="Tran Van P."/>
        </authorList>
    </citation>
    <scope>NUCLEOTIDE SEQUENCE</scope>
</reference>
<keyword evidence="11" id="KW-1207">Sterol metabolism</keyword>
<evidence type="ECO:0000256" key="10">
    <source>
        <dbReference type="PIRSR" id="PIRSR610122-2"/>
    </source>
</evidence>
<dbReference type="Pfam" id="PF01154">
    <property type="entry name" value="HMG_CoA_synt_N"/>
    <property type="match status" value="1"/>
</dbReference>
<feature type="binding site" evidence="10">
    <location>
        <position position="217"/>
    </location>
    <ligand>
        <name>CoA</name>
        <dbReference type="ChEBI" id="CHEBI:57287"/>
    </ligand>
</feature>
<comment type="pathway">
    <text evidence="1 11">Metabolic intermediate biosynthesis; (R)-mevalonate biosynthesis; (R)-mevalonate from acetyl-CoA: step 2/3.</text>
</comment>
<dbReference type="EMBL" id="CAJPEX010001004">
    <property type="protein sequence ID" value="CAG0917932.1"/>
    <property type="molecule type" value="Genomic_DNA"/>
</dbReference>
<evidence type="ECO:0000256" key="1">
    <source>
        <dbReference type="ARBA" id="ARBA00005218"/>
    </source>
</evidence>
<keyword evidence="11" id="KW-0753">Steroid metabolism</keyword>
<evidence type="ECO:0000256" key="2">
    <source>
        <dbReference type="ARBA" id="ARBA00007061"/>
    </source>
</evidence>
<dbReference type="EC" id="2.3.3.10" evidence="3 11"/>
<comment type="catalytic activity">
    <reaction evidence="7">
        <text>acetoacetyl-CoA + acetyl-CoA + H2O = (3S)-3-hydroxy-3-methylglutaryl-CoA + CoA + H(+)</text>
        <dbReference type="Rhea" id="RHEA:10188"/>
        <dbReference type="ChEBI" id="CHEBI:15377"/>
        <dbReference type="ChEBI" id="CHEBI:15378"/>
        <dbReference type="ChEBI" id="CHEBI:43074"/>
        <dbReference type="ChEBI" id="CHEBI:57286"/>
        <dbReference type="ChEBI" id="CHEBI:57287"/>
        <dbReference type="ChEBI" id="CHEBI:57288"/>
        <dbReference type="EC" id="2.3.3.10"/>
    </reaction>
    <physiologicalReaction direction="left-to-right" evidence="7">
        <dbReference type="Rhea" id="RHEA:10189"/>
    </physiologicalReaction>
</comment>
<feature type="binding site" evidence="10">
    <location>
        <position position="163"/>
    </location>
    <ligand>
        <name>CoA</name>
        <dbReference type="ChEBI" id="CHEBI:57287"/>
    </ligand>
</feature>
<dbReference type="PANTHER" id="PTHR43323:SF2">
    <property type="entry name" value="HYDROXYMETHYLGLUTARYL-COA SYNTHASE"/>
    <property type="match status" value="1"/>
</dbReference>
<dbReference type="InterPro" id="IPR013528">
    <property type="entry name" value="HMG_CoA_synth_N"/>
</dbReference>
<dbReference type="PANTHER" id="PTHR43323">
    <property type="entry name" value="3-HYDROXY-3-METHYLGLUTARYL COENZYME A SYNTHASE"/>
    <property type="match status" value="1"/>
</dbReference>
<keyword evidence="11" id="KW-0444">Lipid biosynthesis</keyword>
<dbReference type="FunFam" id="3.40.47.10:FF:000008">
    <property type="entry name" value="3-hydroxy-3-methylglutaryl coenzyme A synthase"/>
    <property type="match status" value="1"/>
</dbReference>
<dbReference type="InterPro" id="IPR013746">
    <property type="entry name" value="HMG_CoA_synt_C_dom"/>
</dbReference>
<evidence type="ECO:0000256" key="11">
    <source>
        <dbReference type="RuleBase" id="RU364071"/>
    </source>
</evidence>
<name>A0A7R9GCX5_9CRUS</name>
<feature type="domain" description="Hydroxymethylglutaryl-coenzyme A synthase N-terminal" evidence="12">
    <location>
        <begin position="6"/>
        <end position="182"/>
    </location>
</feature>
<evidence type="ECO:0000256" key="6">
    <source>
        <dbReference type="ARBA" id="ARBA00023011"/>
    </source>
</evidence>
<evidence type="ECO:0000259" key="12">
    <source>
        <dbReference type="Pfam" id="PF01154"/>
    </source>
</evidence>
<evidence type="ECO:0000256" key="9">
    <source>
        <dbReference type="PIRSR" id="PIRSR610122-1"/>
    </source>
</evidence>
<dbReference type="GO" id="GO:0004421">
    <property type="term" value="F:hydroxymethylglutaryl-CoA synthase activity"/>
    <property type="evidence" value="ECO:0007669"/>
    <property type="project" value="UniProtKB-EC"/>
</dbReference>
<feature type="active site" description="Acyl-thioester intermediate" evidence="9">
    <location>
        <position position="125"/>
    </location>
</feature>
<dbReference type="OrthoDB" id="1269963at2759"/>
<dbReference type="GO" id="GO:0010142">
    <property type="term" value="P:farnesyl diphosphate biosynthetic process, mevalonate pathway"/>
    <property type="evidence" value="ECO:0007669"/>
    <property type="project" value="InterPro"/>
</dbReference>
<evidence type="ECO:0000256" key="4">
    <source>
        <dbReference type="ARBA" id="ARBA00022679"/>
    </source>
</evidence>
<dbReference type="InterPro" id="IPR016039">
    <property type="entry name" value="Thiolase-like"/>
</dbReference>
<dbReference type="GO" id="GO:0006084">
    <property type="term" value="P:acetyl-CoA metabolic process"/>
    <property type="evidence" value="ECO:0007669"/>
    <property type="project" value="InterPro"/>
</dbReference>
<evidence type="ECO:0000259" key="13">
    <source>
        <dbReference type="Pfam" id="PF08540"/>
    </source>
</evidence>
<protein>
    <recommendedName>
        <fullName evidence="3 11">Hydroxymethylglutaryl-CoA synthase</fullName>
        <shortName evidence="11">HMG-CoA synthase</shortName>
        <ecNumber evidence="3 11">2.3.3.10</ecNumber>
    </recommendedName>
    <alternativeName>
        <fullName evidence="11">3-hydroxy-3-methylglutaryl coenzyme A synthase</fullName>
    </alternativeName>
</protein>
<comment type="function">
    <text evidence="8">This enzyme condenses acetyl-CoA with acetoacetyl-CoA to form HMG-CoA, which is the substrate for HMG-CoA reductase.</text>
</comment>
<feature type="binding site" evidence="10">
    <location>
        <position position="266"/>
    </location>
    <ligand>
        <name>CoA</name>
        <dbReference type="ChEBI" id="CHEBI:57287"/>
    </ligand>
</feature>
<comment type="function">
    <text evidence="11">Catalyzes the condensation of acetyl-CoA with acetoacetyl-CoA to form HMG-CoA.</text>
</comment>
<dbReference type="Pfam" id="PF08540">
    <property type="entry name" value="HMG_CoA_synt_C"/>
    <property type="match status" value="1"/>
</dbReference>
<evidence type="ECO:0000313" key="14">
    <source>
        <dbReference type="EMBL" id="CAD7277780.1"/>
    </source>
</evidence>
<keyword evidence="11" id="KW-0443">Lipid metabolism</keyword>
<dbReference type="AlphaFoldDB" id="A0A7R9GCX5"/>
<dbReference type="SUPFAM" id="SSF53901">
    <property type="entry name" value="Thiolase-like"/>
    <property type="match status" value="2"/>
</dbReference>
<dbReference type="Proteomes" id="UP000678499">
    <property type="component" value="Unassembled WGS sequence"/>
</dbReference>
<dbReference type="NCBIfam" id="TIGR01833">
    <property type="entry name" value="HMG-CoA-S_euk"/>
    <property type="match status" value="1"/>
</dbReference>
<dbReference type="Gene3D" id="3.40.47.10">
    <property type="match status" value="1"/>
</dbReference>
<feature type="active site" description="Proton donor/acceptor" evidence="9">
    <location>
        <position position="257"/>
    </location>
</feature>
<evidence type="ECO:0000313" key="15">
    <source>
        <dbReference type="Proteomes" id="UP000678499"/>
    </source>
</evidence>
<dbReference type="GO" id="GO:0016126">
    <property type="term" value="P:sterol biosynthetic process"/>
    <property type="evidence" value="ECO:0007669"/>
    <property type="project" value="UniProtKB-KW"/>
</dbReference>
<evidence type="ECO:0000256" key="8">
    <source>
        <dbReference type="ARBA" id="ARBA00056639"/>
    </source>
</evidence>
<feature type="active site" description="Proton donor/acceptor" evidence="9">
    <location>
        <position position="88"/>
    </location>
</feature>
<feature type="binding site" evidence="10">
    <location>
        <position position="262"/>
    </location>
    <ligand>
        <name>CoA</name>
        <dbReference type="ChEBI" id="CHEBI:57287"/>
    </ligand>
</feature>
<keyword evidence="15" id="KW-1185">Reference proteome</keyword>
<dbReference type="InterPro" id="IPR010122">
    <property type="entry name" value="HMG_CoA_synthase_euk"/>
</dbReference>
<keyword evidence="4 11" id="KW-0808">Transferase</keyword>
<evidence type="ECO:0000256" key="3">
    <source>
        <dbReference type="ARBA" id="ARBA00012978"/>
    </source>
</evidence>
<feature type="domain" description="Hydroxymethylglutaryl-coenzyme A synthase C-terminal" evidence="13">
    <location>
        <begin position="184"/>
        <end position="456"/>
    </location>
</feature>
<dbReference type="CDD" id="cd00827">
    <property type="entry name" value="init_cond_enzymes"/>
    <property type="match status" value="1"/>
</dbReference>
<evidence type="ECO:0000256" key="5">
    <source>
        <dbReference type="ARBA" id="ARBA00022955"/>
    </source>
</evidence>
<gene>
    <name evidence="14" type="ORF">NMOB1V02_LOCUS5503</name>
</gene>